<feature type="chain" id="PRO_5040791243" description="Peptidase M28 domain-containing protein" evidence="2">
    <location>
        <begin position="26"/>
        <end position="349"/>
    </location>
</feature>
<reference evidence="4" key="2">
    <citation type="submission" date="2023-01" db="EMBL/GenBank/DDBJ databases">
        <authorList>
            <person name="Sun Q."/>
            <person name="Evtushenko L."/>
        </authorList>
    </citation>
    <scope>NUCLEOTIDE SEQUENCE</scope>
    <source>
        <strain evidence="4">VKM Ac-1069</strain>
    </source>
</reference>
<keyword evidence="2" id="KW-0732">Signal</keyword>
<dbReference type="GO" id="GO:0008235">
    <property type="term" value="F:metalloexopeptidase activity"/>
    <property type="evidence" value="ECO:0007669"/>
    <property type="project" value="InterPro"/>
</dbReference>
<dbReference type="SUPFAM" id="SSF53187">
    <property type="entry name" value="Zn-dependent exopeptidases"/>
    <property type="match status" value="1"/>
</dbReference>
<protein>
    <recommendedName>
        <fullName evidence="3">Peptidase M28 domain-containing protein</fullName>
    </recommendedName>
</protein>
<dbReference type="Proteomes" id="UP001143463">
    <property type="component" value="Unassembled WGS sequence"/>
</dbReference>
<evidence type="ECO:0000259" key="3">
    <source>
        <dbReference type="Pfam" id="PF04389"/>
    </source>
</evidence>
<dbReference type="Gene3D" id="3.40.630.10">
    <property type="entry name" value="Zn peptidases"/>
    <property type="match status" value="1"/>
</dbReference>
<dbReference type="PANTHER" id="PTHR12147">
    <property type="entry name" value="METALLOPEPTIDASE M28 FAMILY MEMBER"/>
    <property type="match status" value="1"/>
</dbReference>
<dbReference type="RefSeq" id="WP_051738040.1">
    <property type="nucleotide sequence ID" value="NZ_BAAAUZ010000014.1"/>
</dbReference>
<evidence type="ECO:0000256" key="1">
    <source>
        <dbReference type="SAM" id="MobiDB-lite"/>
    </source>
</evidence>
<evidence type="ECO:0000313" key="5">
    <source>
        <dbReference type="Proteomes" id="UP001143463"/>
    </source>
</evidence>
<dbReference type="PROSITE" id="PS51257">
    <property type="entry name" value="PROKAR_LIPOPROTEIN"/>
    <property type="match status" value="1"/>
</dbReference>
<proteinExistence type="predicted"/>
<accession>A0A9W6L7I3</accession>
<dbReference type="InterPro" id="IPR007484">
    <property type="entry name" value="Peptidase_M28"/>
</dbReference>
<dbReference type="Pfam" id="PF04389">
    <property type="entry name" value="Peptidase_M28"/>
    <property type="match status" value="1"/>
</dbReference>
<evidence type="ECO:0000256" key="2">
    <source>
        <dbReference type="SAM" id="SignalP"/>
    </source>
</evidence>
<feature type="domain" description="Peptidase M28" evidence="3">
    <location>
        <begin position="123"/>
        <end position="335"/>
    </location>
</feature>
<reference evidence="4" key="1">
    <citation type="journal article" date="2014" name="Int. J. Syst. Evol. Microbiol.">
        <title>Complete genome sequence of Corynebacterium casei LMG S-19264T (=DSM 44701T), isolated from a smear-ripened cheese.</title>
        <authorList>
            <consortium name="US DOE Joint Genome Institute (JGI-PGF)"/>
            <person name="Walter F."/>
            <person name="Albersmeier A."/>
            <person name="Kalinowski J."/>
            <person name="Ruckert C."/>
        </authorList>
    </citation>
    <scope>NUCLEOTIDE SEQUENCE</scope>
    <source>
        <strain evidence="4">VKM Ac-1069</strain>
    </source>
</reference>
<comment type="caution">
    <text evidence="4">The sequence shown here is derived from an EMBL/GenBank/DDBJ whole genome shotgun (WGS) entry which is preliminary data.</text>
</comment>
<feature type="region of interest" description="Disordered" evidence="1">
    <location>
        <begin position="278"/>
        <end position="305"/>
    </location>
</feature>
<feature type="signal peptide" evidence="2">
    <location>
        <begin position="1"/>
        <end position="25"/>
    </location>
</feature>
<dbReference type="EMBL" id="BSFQ01000035">
    <property type="protein sequence ID" value="GLL14708.1"/>
    <property type="molecule type" value="Genomic_DNA"/>
</dbReference>
<name>A0A9W6L7I3_9PSEU</name>
<dbReference type="InterPro" id="IPR045175">
    <property type="entry name" value="M28_fam"/>
</dbReference>
<dbReference type="AlphaFoldDB" id="A0A9W6L7I3"/>
<dbReference type="GO" id="GO:0006508">
    <property type="term" value="P:proteolysis"/>
    <property type="evidence" value="ECO:0007669"/>
    <property type="project" value="InterPro"/>
</dbReference>
<sequence>MTQVRPRTRTRLRWVLPVVVLAVLAGCTATGPAPGPAVPVVDGQLAQQLKGAVTDAGTVVHLQELQGIADRNGGNRASPGPGYVASVDYVTGVLRDAGYDVATPDYPLSRRRGGEDGRTTAQNVVAQTRTGDPAHVVMIGAHLDSVKEGPGIVDDGSGVAALLEIATRLGSSPAVRNVVRFGFWGSEETGAQGSTGYVTSLSDEERGKIMLYLNVDMIASPNGGYFVQGGTGDEVSEAGPPGSAAVADVLAAQLGSTGVDVERIKFVGDDETPFVAAGIPSAGAENGDRRRKSEEQARTDGGQADEVYDPCYHQACDRLENVNRTVLDRYLHALAGTAAHFATSPETIS</sequence>
<feature type="compositionally biased region" description="Basic and acidic residues" evidence="1">
    <location>
        <begin position="286"/>
        <end position="298"/>
    </location>
</feature>
<gene>
    <name evidence="4" type="ORF">GCM10017577_58560</name>
</gene>
<evidence type="ECO:0000313" key="4">
    <source>
        <dbReference type="EMBL" id="GLL14708.1"/>
    </source>
</evidence>
<keyword evidence="5" id="KW-1185">Reference proteome</keyword>
<dbReference type="PANTHER" id="PTHR12147:SF26">
    <property type="entry name" value="PEPTIDASE M28 DOMAIN-CONTAINING PROTEIN"/>
    <property type="match status" value="1"/>
</dbReference>
<organism evidence="4 5">
    <name type="scientific">Pseudonocardia halophobica</name>
    <dbReference type="NCBI Taxonomy" id="29401"/>
    <lineage>
        <taxon>Bacteria</taxon>
        <taxon>Bacillati</taxon>
        <taxon>Actinomycetota</taxon>
        <taxon>Actinomycetes</taxon>
        <taxon>Pseudonocardiales</taxon>
        <taxon>Pseudonocardiaceae</taxon>
        <taxon>Pseudonocardia</taxon>
    </lineage>
</organism>